<dbReference type="InterPro" id="IPR036388">
    <property type="entry name" value="WH-like_DNA-bd_sf"/>
</dbReference>
<dbReference type="SMART" id="SM00418">
    <property type="entry name" value="HTH_ARSR"/>
    <property type="match status" value="1"/>
</dbReference>
<evidence type="ECO:0000256" key="4">
    <source>
        <dbReference type="SAM" id="MobiDB-lite"/>
    </source>
</evidence>
<name>A0A919GBG4_9ACTN</name>
<feature type="region of interest" description="Disordered" evidence="4">
    <location>
        <begin position="131"/>
        <end position="188"/>
    </location>
</feature>
<dbReference type="GO" id="GO:0003677">
    <property type="term" value="F:DNA binding"/>
    <property type="evidence" value="ECO:0007669"/>
    <property type="project" value="UniProtKB-KW"/>
</dbReference>
<evidence type="ECO:0000256" key="1">
    <source>
        <dbReference type="ARBA" id="ARBA00023015"/>
    </source>
</evidence>
<dbReference type="Pfam" id="PF12840">
    <property type="entry name" value="HTH_20"/>
    <property type="match status" value="1"/>
</dbReference>
<sequence length="188" mass="19260">MPQPPLYQVKAEFFRMLGHPVRIRVLELLQGGPLPVRALLADIGVEPSNLSQQLAVLRRSGIVVSHREGTVVLYALAGGDVADFLRSARRILTVLLSDREGVLEQLREEGVPGEGQADVPAGPVVGLAVTSHAGADDSGPDGPDVDGPGAHGPEAHGPGAHCFTTSLPGVDGPGVDGSVPVGAAGARD</sequence>
<keyword evidence="7" id="KW-1185">Reference proteome</keyword>
<dbReference type="InterPro" id="IPR011991">
    <property type="entry name" value="ArsR-like_HTH"/>
</dbReference>
<dbReference type="NCBIfam" id="NF033788">
    <property type="entry name" value="HTH_metalloreg"/>
    <property type="match status" value="1"/>
</dbReference>
<feature type="domain" description="HTH arsR-type" evidence="5">
    <location>
        <begin position="2"/>
        <end position="96"/>
    </location>
</feature>
<evidence type="ECO:0000256" key="3">
    <source>
        <dbReference type="ARBA" id="ARBA00023163"/>
    </source>
</evidence>
<dbReference type="InterPro" id="IPR051011">
    <property type="entry name" value="Metal_resp_trans_reg"/>
</dbReference>
<dbReference type="Proteomes" id="UP000617734">
    <property type="component" value="Unassembled WGS sequence"/>
</dbReference>
<dbReference type="GO" id="GO:0003700">
    <property type="term" value="F:DNA-binding transcription factor activity"/>
    <property type="evidence" value="ECO:0007669"/>
    <property type="project" value="InterPro"/>
</dbReference>
<dbReference type="InterPro" id="IPR036390">
    <property type="entry name" value="WH_DNA-bd_sf"/>
</dbReference>
<feature type="compositionally biased region" description="Low complexity" evidence="4">
    <location>
        <begin position="176"/>
        <end position="188"/>
    </location>
</feature>
<dbReference type="InterPro" id="IPR001845">
    <property type="entry name" value="HTH_ArsR_DNA-bd_dom"/>
</dbReference>
<evidence type="ECO:0000256" key="2">
    <source>
        <dbReference type="ARBA" id="ARBA00023125"/>
    </source>
</evidence>
<dbReference type="CDD" id="cd00090">
    <property type="entry name" value="HTH_ARSR"/>
    <property type="match status" value="1"/>
</dbReference>
<organism evidence="6 7">
    <name type="scientific">Kitasatospora indigofera</name>
    <dbReference type="NCBI Taxonomy" id="67307"/>
    <lineage>
        <taxon>Bacteria</taxon>
        <taxon>Bacillati</taxon>
        <taxon>Actinomycetota</taxon>
        <taxon>Actinomycetes</taxon>
        <taxon>Kitasatosporales</taxon>
        <taxon>Streptomycetaceae</taxon>
        <taxon>Kitasatospora</taxon>
    </lineage>
</organism>
<dbReference type="PROSITE" id="PS50987">
    <property type="entry name" value="HTH_ARSR_2"/>
    <property type="match status" value="1"/>
</dbReference>
<keyword evidence="3" id="KW-0804">Transcription</keyword>
<dbReference type="AlphaFoldDB" id="A0A919GBG4"/>
<dbReference type="PANTHER" id="PTHR43132">
    <property type="entry name" value="ARSENICAL RESISTANCE OPERON REPRESSOR ARSR-RELATED"/>
    <property type="match status" value="1"/>
</dbReference>
<keyword evidence="1" id="KW-0805">Transcription regulation</keyword>
<gene>
    <name evidence="6" type="ORF">GCM10018781_62220</name>
</gene>
<accession>A0A919GBG4</accession>
<evidence type="ECO:0000313" key="6">
    <source>
        <dbReference type="EMBL" id="GHH80864.1"/>
    </source>
</evidence>
<dbReference type="PANTHER" id="PTHR43132:SF2">
    <property type="entry name" value="ARSENICAL RESISTANCE OPERON REPRESSOR ARSR-RELATED"/>
    <property type="match status" value="1"/>
</dbReference>
<reference evidence="6" key="2">
    <citation type="submission" date="2020-09" db="EMBL/GenBank/DDBJ databases">
        <authorList>
            <person name="Sun Q."/>
            <person name="Ohkuma M."/>
        </authorList>
    </citation>
    <scope>NUCLEOTIDE SEQUENCE</scope>
    <source>
        <strain evidence="6">JCM 4646</strain>
    </source>
</reference>
<proteinExistence type="predicted"/>
<protein>
    <recommendedName>
        <fullName evidence="5">HTH arsR-type domain-containing protein</fullName>
    </recommendedName>
</protein>
<keyword evidence="2" id="KW-0238">DNA-binding</keyword>
<feature type="compositionally biased region" description="Low complexity" evidence="4">
    <location>
        <begin position="131"/>
        <end position="161"/>
    </location>
</feature>
<comment type="caution">
    <text evidence="6">The sequence shown here is derived from an EMBL/GenBank/DDBJ whole genome shotgun (WGS) entry which is preliminary data.</text>
</comment>
<dbReference type="PRINTS" id="PR00778">
    <property type="entry name" value="HTHARSR"/>
</dbReference>
<dbReference type="SUPFAM" id="SSF46785">
    <property type="entry name" value="Winged helix' DNA-binding domain"/>
    <property type="match status" value="1"/>
</dbReference>
<evidence type="ECO:0000259" key="5">
    <source>
        <dbReference type="PROSITE" id="PS50987"/>
    </source>
</evidence>
<dbReference type="Gene3D" id="1.10.10.10">
    <property type="entry name" value="Winged helix-like DNA-binding domain superfamily/Winged helix DNA-binding domain"/>
    <property type="match status" value="1"/>
</dbReference>
<reference evidence="6" key="1">
    <citation type="journal article" date="2014" name="Int. J. Syst. Evol. Microbiol.">
        <title>Complete genome sequence of Corynebacterium casei LMG S-19264T (=DSM 44701T), isolated from a smear-ripened cheese.</title>
        <authorList>
            <consortium name="US DOE Joint Genome Institute (JGI-PGF)"/>
            <person name="Walter F."/>
            <person name="Albersmeier A."/>
            <person name="Kalinowski J."/>
            <person name="Ruckert C."/>
        </authorList>
    </citation>
    <scope>NUCLEOTIDE SEQUENCE</scope>
    <source>
        <strain evidence="6">JCM 4646</strain>
    </source>
</reference>
<dbReference type="EMBL" id="BNBO01000049">
    <property type="protein sequence ID" value="GHH80864.1"/>
    <property type="molecule type" value="Genomic_DNA"/>
</dbReference>
<evidence type="ECO:0000313" key="7">
    <source>
        <dbReference type="Proteomes" id="UP000617734"/>
    </source>
</evidence>